<keyword evidence="5" id="KW-0378">Hydrolase</keyword>
<dbReference type="AlphaFoldDB" id="A0A0L0DKL2"/>
<feature type="domain" description="TRNA-binding" evidence="4">
    <location>
        <begin position="29"/>
        <end position="184"/>
    </location>
</feature>
<proteinExistence type="predicted"/>
<evidence type="ECO:0000256" key="3">
    <source>
        <dbReference type="PROSITE-ProRule" id="PRU00209"/>
    </source>
</evidence>
<keyword evidence="5" id="KW-0645">Protease</keyword>
<dbReference type="Pfam" id="PF02074">
    <property type="entry name" value="Peptidase_M32"/>
    <property type="match status" value="1"/>
</dbReference>
<sequence length="684" mass="71405">MLRSSSLCNRSAAVASRLVRRLASSDIDAQRCAHLALGRIAAVEPHPNADRLVVCRVEVAQENGVSPVETTIVCGAPNVVEGMFVPVALPGARLTTFAPPAKAKADVAAHSSPASPGPDAVTALTGAGKTVEIKLKKAKLRGVKSAGMMLSAREMGIDSGDPAHSSGLLDLSPFVAELVGSDSNAWSALDLGQVMDASNWLGLGSVAERGAALEAWSSKLTSYSSALAVLEWDRHVNMPPGAAAARAAPLSQLQMASKAVVMDGDIGPIAASLASDPYLAAAAAETGESELSHLPASARLALRKRAVTGSVSDALIEAESKAVSATLAAWSASKAQPDAQLDWPAFAPLLQEVIDVKVAQAAAVDTHAAGIESETPYDVALAMFNPGLKFADLGPMFFDDLAPALRDLVGRKPTLAEAPEEVRAALNAPVADRDALMGLCKEVVAAQGFDFDAGRLDLSPHPFTIGIHKSDVRITTRTESVLEALLATVHEAGHGLYEQGRGSGSVPYGTPASDILSVGIHESQAILYERYIGQSLPFWEWVWPKVQAALPELAPGASAHDAYLAANAPDLSGIRVSADELRYPLHIVLRTSLEAKMFNGELKAADLPDAWNEEAGALGIPEARGPGPLQDMHWAMGAFGYFPSYTLGAMYAAQMIGAASAQVPELADGNYPAAFTALKPSARR</sequence>
<gene>
    <name evidence="5" type="ORF">AMSG_07997</name>
</gene>
<dbReference type="GO" id="GO:0006508">
    <property type="term" value="P:proteolysis"/>
    <property type="evidence" value="ECO:0007669"/>
    <property type="project" value="InterPro"/>
</dbReference>
<name>A0A0L0DKL2_THETB</name>
<keyword evidence="6" id="KW-1185">Reference proteome</keyword>
<dbReference type="GO" id="GO:0000049">
    <property type="term" value="F:tRNA binding"/>
    <property type="evidence" value="ECO:0007669"/>
    <property type="project" value="UniProtKB-UniRule"/>
</dbReference>
<protein>
    <submittedName>
        <fullName evidence="5">Carboxypeptidase</fullName>
    </submittedName>
</protein>
<dbReference type="OMA" id="QCIRTGH"/>
<dbReference type="Proteomes" id="UP000054408">
    <property type="component" value="Unassembled WGS sequence"/>
</dbReference>
<dbReference type="EMBL" id="GL349470">
    <property type="protein sequence ID" value="KNC51898.1"/>
    <property type="molecule type" value="Genomic_DNA"/>
</dbReference>
<dbReference type="InterPro" id="IPR033714">
    <property type="entry name" value="tRNA_bind_bactPheRS"/>
</dbReference>
<evidence type="ECO:0000313" key="6">
    <source>
        <dbReference type="Proteomes" id="UP000054408"/>
    </source>
</evidence>
<keyword evidence="2 3" id="KW-0694">RNA-binding</keyword>
<keyword evidence="1 3" id="KW-0820">tRNA-binding</keyword>
<reference evidence="5 6" key="1">
    <citation type="submission" date="2010-05" db="EMBL/GenBank/DDBJ databases">
        <title>The Genome Sequence of Thecamonas trahens ATCC 50062.</title>
        <authorList>
            <consortium name="The Broad Institute Genome Sequencing Platform"/>
            <person name="Russ C."/>
            <person name="Cuomo C."/>
            <person name="Shea T."/>
            <person name="Young S.K."/>
            <person name="Zeng Q."/>
            <person name="Koehrsen M."/>
            <person name="Haas B."/>
            <person name="Borodovsky M."/>
            <person name="Guigo R."/>
            <person name="Alvarado L."/>
            <person name="Berlin A."/>
            <person name="Bochicchio J."/>
            <person name="Borenstein D."/>
            <person name="Chapman S."/>
            <person name="Chen Z."/>
            <person name="Freedman E."/>
            <person name="Gellesch M."/>
            <person name="Goldberg J."/>
            <person name="Griggs A."/>
            <person name="Gujja S."/>
            <person name="Heilman E."/>
            <person name="Heiman D."/>
            <person name="Hepburn T."/>
            <person name="Howarth C."/>
            <person name="Jen D."/>
            <person name="Larson L."/>
            <person name="Mehta T."/>
            <person name="Park D."/>
            <person name="Pearson M."/>
            <person name="Roberts A."/>
            <person name="Saif S."/>
            <person name="Shenoy N."/>
            <person name="Sisk P."/>
            <person name="Stolte C."/>
            <person name="Sykes S."/>
            <person name="Thomson T."/>
            <person name="Walk T."/>
            <person name="White J."/>
            <person name="Yandava C."/>
            <person name="Burger G."/>
            <person name="Gray M.W."/>
            <person name="Holland P.W.H."/>
            <person name="King N."/>
            <person name="Lang F.B.F."/>
            <person name="Roger A.J."/>
            <person name="Ruiz-Trillo I."/>
            <person name="Lander E."/>
            <person name="Nusbaum C."/>
        </authorList>
    </citation>
    <scope>NUCLEOTIDE SEQUENCE [LARGE SCALE GENOMIC DNA]</scope>
    <source>
        <strain evidence="5 6">ATCC 50062</strain>
    </source>
</reference>
<dbReference type="Gene3D" id="2.40.50.140">
    <property type="entry name" value="Nucleic acid-binding proteins"/>
    <property type="match status" value="1"/>
</dbReference>
<evidence type="ECO:0000256" key="1">
    <source>
        <dbReference type="ARBA" id="ARBA00022555"/>
    </source>
</evidence>
<evidence type="ECO:0000259" key="4">
    <source>
        <dbReference type="PROSITE" id="PS50886"/>
    </source>
</evidence>
<keyword evidence="5" id="KW-0121">Carboxypeptidase</keyword>
<dbReference type="eggNOG" id="ENOG502QQRM">
    <property type="taxonomic scope" value="Eukaryota"/>
</dbReference>
<dbReference type="GeneID" id="25566791"/>
<dbReference type="Gene3D" id="1.10.1370.30">
    <property type="match status" value="1"/>
</dbReference>
<dbReference type="PANTHER" id="PTHR34217:SF1">
    <property type="entry name" value="CARBOXYPEPTIDASE 1"/>
    <property type="match status" value="1"/>
</dbReference>
<evidence type="ECO:0000256" key="2">
    <source>
        <dbReference type="ARBA" id="ARBA00022884"/>
    </source>
</evidence>
<dbReference type="PRINTS" id="PR00998">
    <property type="entry name" value="CRBOXYPTASET"/>
</dbReference>
<accession>A0A0L0DKL2</accession>
<dbReference type="OrthoDB" id="10249837at2759"/>
<dbReference type="GO" id="GO:0004181">
    <property type="term" value="F:metallocarboxypeptidase activity"/>
    <property type="evidence" value="ECO:0007669"/>
    <property type="project" value="InterPro"/>
</dbReference>
<evidence type="ECO:0000313" key="5">
    <source>
        <dbReference type="EMBL" id="KNC51898.1"/>
    </source>
</evidence>
<dbReference type="PANTHER" id="PTHR34217">
    <property type="entry name" value="METAL-DEPENDENT CARBOXYPEPTIDASE"/>
    <property type="match status" value="1"/>
</dbReference>
<dbReference type="InterPro" id="IPR001333">
    <property type="entry name" value="Peptidase_M32_Taq"/>
</dbReference>
<dbReference type="RefSeq" id="XP_013755755.1">
    <property type="nucleotide sequence ID" value="XM_013900301.1"/>
</dbReference>
<dbReference type="CDD" id="cd02796">
    <property type="entry name" value="tRNA_bind_bactPheRS"/>
    <property type="match status" value="1"/>
</dbReference>
<dbReference type="PROSITE" id="PS52034">
    <property type="entry name" value="PEPTIDASE_M32"/>
    <property type="match status" value="1"/>
</dbReference>
<dbReference type="InterPro" id="IPR002547">
    <property type="entry name" value="tRNA-bd_dom"/>
</dbReference>
<dbReference type="InterPro" id="IPR012340">
    <property type="entry name" value="NA-bd_OB-fold"/>
</dbReference>
<dbReference type="Pfam" id="PF01588">
    <property type="entry name" value="tRNA_bind"/>
    <property type="match status" value="1"/>
</dbReference>
<dbReference type="PROSITE" id="PS50886">
    <property type="entry name" value="TRBD"/>
    <property type="match status" value="1"/>
</dbReference>
<dbReference type="SUPFAM" id="SSF50249">
    <property type="entry name" value="Nucleic acid-binding proteins"/>
    <property type="match status" value="2"/>
</dbReference>
<dbReference type="SUPFAM" id="SSF55486">
    <property type="entry name" value="Metalloproteases ('zincins'), catalytic domain"/>
    <property type="match status" value="1"/>
</dbReference>
<organism evidence="5 6">
    <name type="scientific">Thecamonas trahens ATCC 50062</name>
    <dbReference type="NCBI Taxonomy" id="461836"/>
    <lineage>
        <taxon>Eukaryota</taxon>
        <taxon>Apusozoa</taxon>
        <taxon>Apusomonadida</taxon>
        <taxon>Apusomonadidae</taxon>
        <taxon>Thecamonas</taxon>
    </lineage>
</organism>